<evidence type="ECO:0000256" key="9">
    <source>
        <dbReference type="ARBA" id="ARBA00030204"/>
    </source>
</evidence>
<organism evidence="13 14">
    <name type="scientific">Phaedon cochleariae</name>
    <name type="common">Mustard beetle</name>
    <dbReference type="NCBI Taxonomy" id="80249"/>
    <lineage>
        <taxon>Eukaryota</taxon>
        <taxon>Metazoa</taxon>
        <taxon>Ecdysozoa</taxon>
        <taxon>Arthropoda</taxon>
        <taxon>Hexapoda</taxon>
        <taxon>Insecta</taxon>
        <taxon>Pterygota</taxon>
        <taxon>Neoptera</taxon>
        <taxon>Endopterygota</taxon>
        <taxon>Coleoptera</taxon>
        <taxon>Polyphaga</taxon>
        <taxon>Cucujiformia</taxon>
        <taxon>Chrysomeloidea</taxon>
        <taxon>Chrysomelidae</taxon>
        <taxon>Chrysomelinae</taxon>
        <taxon>Chrysomelini</taxon>
        <taxon>Phaedon</taxon>
    </lineage>
</organism>
<dbReference type="InterPro" id="IPR015424">
    <property type="entry name" value="PyrdxlP-dep_Trfase"/>
</dbReference>
<keyword evidence="6" id="KW-0808">Transferase</keyword>
<dbReference type="InterPro" id="IPR005814">
    <property type="entry name" value="Aminotrans_3"/>
</dbReference>
<gene>
    <name evidence="13" type="ORF">PHAECO_LOCUS9094</name>
</gene>
<dbReference type="GO" id="GO:0009450">
    <property type="term" value="P:gamma-aminobutyric acid catabolic process"/>
    <property type="evidence" value="ECO:0007669"/>
    <property type="project" value="TreeGrafter"/>
</dbReference>
<dbReference type="CDD" id="cd00610">
    <property type="entry name" value="OAT_like"/>
    <property type="match status" value="1"/>
</dbReference>
<dbReference type="InterPro" id="IPR015422">
    <property type="entry name" value="PyrdxlP-dep_Trfase_small"/>
</dbReference>
<dbReference type="Gene3D" id="3.90.1150.10">
    <property type="entry name" value="Aspartate Aminotransferase, domain 1"/>
    <property type="match status" value="1"/>
</dbReference>
<accession>A0A9P0DWC8</accession>
<dbReference type="Pfam" id="PF00202">
    <property type="entry name" value="Aminotran_3"/>
    <property type="match status" value="1"/>
</dbReference>
<evidence type="ECO:0000256" key="1">
    <source>
        <dbReference type="ARBA" id="ARBA00001933"/>
    </source>
</evidence>
<dbReference type="OrthoDB" id="191315at2759"/>
<dbReference type="Gene3D" id="3.40.640.10">
    <property type="entry name" value="Type I PLP-dependent aspartate aminotransferase-like (Major domain)"/>
    <property type="match status" value="1"/>
</dbReference>
<dbReference type="PANTHER" id="PTHR43206:SF1">
    <property type="entry name" value="4-AMINOBUTYRATE AMINOTRANSFERASE, MITOCHONDRIAL"/>
    <property type="match status" value="1"/>
</dbReference>
<evidence type="ECO:0000313" key="13">
    <source>
        <dbReference type="EMBL" id="CAH1170438.1"/>
    </source>
</evidence>
<evidence type="ECO:0000256" key="7">
    <source>
        <dbReference type="ARBA" id="ARBA00022898"/>
    </source>
</evidence>
<dbReference type="PIRSF" id="PIRSF000521">
    <property type="entry name" value="Transaminase_4ab_Lys_Orn"/>
    <property type="match status" value="1"/>
</dbReference>
<comment type="cofactor">
    <cofactor evidence="1">
        <name>pyridoxal 5'-phosphate</name>
        <dbReference type="ChEBI" id="CHEBI:597326"/>
    </cofactor>
</comment>
<name>A0A9P0DWC8_PHACE</name>
<reference evidence="13" key="2">
    <citation type="submission" date="2022-10" db="EMBL/GenBank/DDBJ databases">
        <authorList>
            <consortium name="ENA_rothamsted_submissions"/>
            <consortium name="culmorum"/>
            <person name="King R."/>
        </authorList>
    </citation>
    <scope>NUCLEOTIDE SEQUENCE</scope>
</reference>
<dbReference type="EC" id="2.6.1.19" evidence="4"/>
<dbReference type="EC" id="2.6.1.22" evidence="3"/>
<comment type="similarity">
    <text evidence="2 12">Belongs to the class-III pyridoxal-phosphate-dependent aminotransferase family.</text>
</comment>
<protein>
    <recommendedName>
        <fullName evidence="10">(S)-3-amino-2-methylpropionate transaminase</fullName>
        <ecNumber evidence="4">2.6.1.19</ecNumber>
        <ecNumber evidence="3">2.6.1.22</ecNumber>
    </recommendedName>
    <alternativeName>
        <fullName evidence="11">GABA aminotransferase</fullName>
    </alternativeName>
    <alternativeName>
        <fullName evidence="9">Gamma-amino-N-butyrate transaminase</fullName>
    </alternativeName>
    <alternativeName>
        <fullName evidence="8">L-AIBAT</fullName>
    </alternativeName>
</protein>
<dbReference type="GO" id="GO:0047298">
    <property type="term" value="F:(S)-3-amino-2-methylpropionate transaminase activity"/>
    <property type="evidence" value="ECO:0007669"/>
    <property type="project" value="UniProtKB-EC"/>
</dbReference>
<keyword evidence="14" id="KW-1185">Reference proteome</keyword>
<sequence>MWAKYLNAAIPKTLKIGGIRAASSLVPGEPSEPKIVTTEIPGPKSRSLINDLDTVTQSGSVQLFADYEKSLGNYLMDVDGNAFLDVYMQISSIPIGYNHPEMLKVFKDENNLKALVNRPALGSFPGEHWPNKLRDVLLSISPGLPNVMTMMCGSCSNENAYKCLFIAYQKHQRGEKIDFSDIEKESCLINEAPGAPKLSLLSFFGAFHGRTMGTLSTTHSKAIHKIDIPAFDWPIAPFPKYRYPLEENARENQAEDARCLEQVEELIEQYRKKGVPVAGIVIEPIQSEGGDNEASPEFFQKLQRIAKKHGAGFLIDEVQTGAGATGKMWCHEHFNLDSPPDIVTFSKKMLTGGFYHALDQRPQQPYRVYNTWLGDPGKLLLLESFLKVLKQQNLLDQVNRSGAILKSGLLELEKDFPFLLNSVRGRGTFLAVNAASPSLRDQMVAGLKKKGIMSGGCGDHSIRLRPALTFQEHHANIFLDRLRQLLTEIK</sequence>
<dbReference type="GO" id="GO:0005739">
    <property type="term" value="C:mitochondrion"/>
    <property type="evidence" value="ECO:0007669"/>
    <property type="project" value="TreeGrafter"/>
</dbReference>
<dbReference type="SUPFAM" id="SSF53383">
    <property type="entry name" value="PLP-dependent transferases"/>
    <property type="match status" value="1"/>
</dbReference>
<dbReference type="NCBIfam" id="TIGR00699">
    <property type="entry name" value="GABAtrns_euk"/>
    <property type="match status" value="1"/>
</dbReference>
<evidence type="ECO:0000256" key="11">
    <source>
        <dbReference type="ARBA" id="ARBA00031787"/>
    </source>
</evidence>
<evidence type="ECO:0000256" key="8">
    <source>
        <dbReference type="ARBA" id="ARBA00029760"/>
    </source>
</evidence>
<dbReference type="PROSITE" id="PS00600">
    <property type="entry name" value="AA_TRANSFER_CLASS_3"/>
    <property type="match status" value="1"/>
</dbReference>
<proteinExistence type="inferred from homology"/>
<dbReference type="EMBL" id="OU896711">
    <property type="protein sequence ID" value="CAH1170438.1"/>
    <property type="molecule type" value="Genomic_DNA"/>
</dbReference>
<evidence type="ECO:0000256" key="2">
    <source>
        <dbReference type="ARBA" id="ARBA00008954"/>
    </source>
</evidence>
<keyword evidence="7 12" id="KW-0663">Pyridoxal phosphate</keyword>
<dbReference type="AlphaFoldDB" id="A0A9P0DWC8"/>
<evidence type="ECO:0000256" key="5">
    <source>
        <dbReference type="ARBA" id="ARBA00022576"/>
    </source>
</evidence>
<evidence type="ECO:0000256" key="4">
    <source>
        <dbReference type="ARBA" id="ARBA00012912"/>
    </source>
</evidence>
<evidence type="ECO:0000256" key="12">
    <source>
        <dbReference type="RuleBase" id="RU003560"/>
    </source>
</evidence>
<dbReference type="Proteomes" id="UP001153737">
    <property type="component" value="Chromosome 5"/>
</dbReference>
<dbReference type="GO" id="GO:0030170">
    <property type="term" value="F:pyridoxal phosphate binding"/>
    <property type="evidence" value="ECO:0007669"/>
    <property type="project" value="InterPro"/>
</dbReference>
<evidence type="ECO:0000313" key="14">
    <source>
        <dbReference type="Proteomes" id="UP001153737"/>
    </source>
</evidence>
<dbReference type="InterPro" id="IPR049704">
    <property type="entry name" value="Aminotrans_3_PPA_site"/>
</dbReference>
<dbReference type="InterPro" id="IPR015421">
    <property type="entry name" value="PyrdxlP-dep_Trfase_major"/>
</dbReference>
<dbReference type="GO" id="GO:0034386">
    <property type="term" value="F:4-aminobutyrate:2-oxoglutarate transaminase activity"/>
    <property type="evidence" value="ECO:0007669"/>
    <property type="project" value="UniProtKB-EC"/>
</dbReference>
<reference evidence="13" key="1">
    <citation type="submission" date="2022-01" db="EMBL/GenBank/DDBJ databases">
        <authorList>
            <person name="King R."/>
        </authorList>
    </citation>
    <scope>NUCLEOTIDE SEQUENCE</scope>
</reference>
<evidence type="ECO:0000256" key="3">
    <source>
        <dbReference type="ARBA" id="ARBA00012876"/>
    </source>
</evidence>
<dbReference type="InterPro" id="IPR004631">
    <property type="entry name" value="4NH2But_aminotransferase_euk"/>
</dbReference>
<evidence type="ECO:0000256" key="6">
    <source>
        <dbReference type="ARBA" id="ARBA00022679"/>
    </source>
</evidence>
<dbReference type="PANTHER" id="PTHR43206">
    <property type="entry name" value="AMINOTRANSFERASE"/>
    <property type="match status" value="1"/>
</dbReference>
<keyword evidence="5" id="KW-0032">Aminotransferase</keyword>
<dbReference type="FunFam" id="3.40.640.10:FF:000029">
    <property type="entry name" value="4-aminobutyrate aminotransferase, mitochondrial"/>
    <property type="match status" value="1"/>
</dbReference>
<evidence type="ECO:0000256" key="10">
    <source>
        <dbReference type="ARBA" id="ARBA00030857"/>
    </source>
</evidence>